<dbReference type="RefSeq" id="WP_134212239.1">
    <property type="nucleotide sequence ID" value="NZ_QFFZ01000002.1"/>
</dbReference>
<dbReference type="Proteomes" id="UP000297597">
    <property type="component" value="Unassembled WGS sequence"/>
</dbReference>
<keyword evidence="2" id="KW-1185">Reference proteome</keyword>
<dbReference type="AlphaFoldDB" id="A0A4Y7RX17"/>
<dbReference type="EMBL" id="QFFZ01000002">
    <property type="protein sequence ID" value="TEB13461.1"/>
    <property type="molecule type" value="Genomic_DNA"/>
</dbReference>
<organism evidence="1 2">
    <name type="scientific">Pelotomaculum propionicicum</name>
    <dbReference type="NCBI Taxonomy" id="258475"/>
    <lineage>
        <taxon>Bacteria</taxon>
        <taxon>Bacillati</taxon>
        <taxon>Bacillota</taxon>
        <taxon>Clostridia</taxon>
        <taxon>Eubacteriales</taxon>
        <taxon>Desulfotomaculaceae</taxon>
        <taxon>Pelotomaculum</taxon>
    </lineage>
</organism>
<sequence length="74" mass="8847">MPLKNRVKYWRQQSGLQEYKQFTGVTGFSAWIVERWEEQKIQPTLAALCRIKEKLQPYCPEITLDDLVDYIPEE</sequence>
<evidence type="ECO:0000313" key="2">
    <source>
        <dbReference type="Proteomes" id="UP000297597"/>
    </source>
</evidence>
<evidence type="ECO:0008006" key="3">
    <source>
        <dbReference type="Google" id="ProtNLM"/>
    </source>
</evidence>
<gene>
    <name evidence="1" type="ORF">Pmgp_00355</name>
</gene>
<reference evidence="1 2" key="1">
    <citation type="journal article" date="2018" name="Environ. Microbiol.">
        <title>Novel energy conservation strategies and behaviour of Pelotomaculum schinkii driving syntrophic propionate catabolism.</title>
        <authorList>
            <person name="Hidalgo-Ahumada C.A.P."/>
            <person name="Nobu M.K."/>
            <person name="Narihiro T."/>
            <person name="Tamaki H."/>
            <person name="Liu W.T."/>
            <person name="Kamagata Y."/>
            <person name="Stams A.J.M."/>
            <person name="Imachi H."/>
            <person name="Sousa D.Z."/>
        </authorList>
    </citation>
    <scope>NUCLEOTIDE SEQUENCE [LARGE SCALE GENOMIC DNA]</scope>
    <source>
        <strain evidence="1 2">MGP</strain>
    </source>
</reference>
<name>A0A4Y7RX17_9FIRM</name>
<evidence type="ECO:0000313" key="1">
    <source>
        <dbReference type="EMBL" id="TEB13461.1"/>
    </source>
</evidence>
<protein>
    <recommendedName>
        <fullName evidence="3">HTH cro/C1-type domain-containing protein</fullName>
    </recommendedName>
</protein>
<dbReference type="OrthoDB" id="1809128at2"/>
<proteinExistence type="predicted"/>
<accession>A0A4Y7RX17</accession>
<comment type="caution">
    <text evidence="1">The sequence shown here is derived from an EMBL/GenBank/DDBJ whole genome shotgun (WGS) entry which is preliminary data.</text>
</comment>